<dbReference type="InterPro" id="IPR026721">
    <property type="entry name" value="TMEM18"/>
</dbReference>
<keyword evidence="3" id="KW-1185">Reference proteome</keyword>
<dbReference type="Pfam" id="PF14770">
    <property type="entry name" value="TMEM18"/>
    <property type="match status" value="1"/>
</dbReference>
<evidence type="ECO:0000256" key="1">
    <source>
        <dbReference type="SAM" id="Phobius"/>
    </source>
</evidence>
<gene>
    <name evidence="2" type="ORF">CEUSTIGMA_g11252.t1</name>
</gene>
<proteinExistence type="predicted"/>
<dbReference type="EMBL" id="BEGY01000108">
    <property type="protein sequence ID" value="GAX83828.1"/>
    <property type="molecule type" value="Genomic_DNA"/>
</dbReference>
<keyword evidence="1" id="KW-0812">Transmembrane</keyword>
<protein>
    <submittedName>
        <fullName evidence="2">Uncharacterized protein</fullName>
    </submittedName>
</protein>
<evidence type="ECO:0000313" key="2">
    <source>
        <dbReference type="EMBL" id="GAX83828.1"/>
    </source>
</evidence>
<dbReference type="AlphaFoldDB" id="A0A250XL70"/>
<reference evidence="2 3" key="1">
    <citation type="submission" date="2017-08" db="EMBL/GenBank/DDBJ databases">
        <title>Acidophilic green algal genome provides insights into adaptation to an acidic environment.</title>
        <authorList>
            <person name="Hirooka S."/>
            <person name="Hirose Y."/>
            <person name="Kanesaki Y."/>
            <person name="Higuchi S."/>
            <person name="Fujiwara T."/>
            <person name="Onuma R."/>
            <person name="Era A."/>
            <person name="Ohbayashi R."/>
            <person name="Uzuka A."/>
            <person name="Nozaki H."/>
            <person name="Yoshikawa H."/>
            <person name="Miyagishima S.Y."/>
        </authorList>
    </citation>
    <scope>NUCLEOTIDE SEQUENCE [LARGE SCALE GENOMIC DNA]</scope>
    <source>
        <strain evidence="2 3">NIES-2499</strain>
    </source>
</reference>
<feature type="transmembrane region" description="Helical" evidence="1">
    <location>
        <begin position="108"/>
        <end position="139"/>
    </location>
</feature>
<comment type="caution">
    <text evidence="2">The sequence shown here is derived from an EMBL/GenBank/DDBJ whole genome shotgun (WGS) entry which is preliminary data.</text>
</comment>
<accession>A0A250XL70</accession>
<name>A0A250XL70_9CHLO</name>
<feature type="transmembrane region" description="Helical" evidence="1">
    <location>
        <begin position="44"/>
        <end position="61"/>
    </location>
</feature>
<evidence type="ECO:0000313" key="3">
    <source>
        <dbReference type="Proteomes" id="UP000232323"/>
    </source>
</evidence>
<keyword evidence="1" id="KW-0472">Membrane</keyword>
<feature type="transmembrane region" description="Helical" evidence="1">
    <location>
        <begin position="68"/>
        <end position="88"/>
    </location>
</feature>
<dbReference type="OrthoDB" id="411535at2759"/>
<organism evidence="2 3">
    <name type="scientific">Chlamydomonas eustigma</name>
    <dbReference type="NCBI Taxonomy" id="1157962"/>
    <lineage>
        <taxon>Eukaryota</taxon>
        <taxon>Viridiplantae</taxon>
        <taxon>Chlorophyta</taxon>
        <taxon>core chlorophytes</taxon>
        <taxon>Chlorophyceae</taxon>
        <taxon>CS clade</taxon>
        <taxon>Chlamydomonadales</taxon>
        <taxon>Chlamydomonadaceae</taxon>
        <taxon>Chlamydomonas</taxon>
    </lineage>
</organism>
<dbReference type="Proteomes" id="UP000232323">
    <property type="component" value="Unassembled WGS sequence"/>
</dbReference>
<sequence>MDHLTGPLDEVFRDLKKKWRDMQEEEPLWDIIMGFIHAVDWTENWIRIILSCQLVLFILSLSTRRRSIIQGLIFFFSAMVIFLAETLNNLGSKYWPLFSKQDYFDPRGVFLTAVVSGPLVLDMLVVLVNYLLMCAALLVKAKRQELIQKVRQNKKKVVSDGERVKIE</sequence>
<keyword evidence="1" id="KW-1133">Transmembrane helix</keyword>